<keyword evidence="3" id="KW-0238">DNA-binding</keyword>
<dbReference type="Pfam" id="PF03551">
    <property type="entry name" value="PadR"/>
    <property type="match status" value="1"/>
</dbReference>
<dbReference type="Gene3D" id="1.10.10.10">
    <property type="entry name" value="Winged helix-like DNA-binding domain superfamily/Winged helix DNA-binding domain"/>
    <property type="match status" value="1"/>
</dbReference>
<dbReference type="InterPro" id="IPR052509">
    <property type="entry name" value="Metal_resp_DNA-bind_regulator"/>
</dbReference>
<dbReference type="RefSeq" id="WP_142060750.1">
    <property type="nucleotide sequence ID" value="NZ_VFPA01000005.1"/>
</dbReference>
<protein>
    <submittedName>
        <fullName evidence="3">DNA-binding PadR family transcriptional regulator</fullName>
    </submittedName>
</protein>
<dbReference type="OrthoDB" id="8443918at2"/>
<dbReference type="EMBL" id="VFPA01000005">
    <property type="protein sequence ID" value="TQM03822.1"/>
    <property type="molecule type" value="Genomic_DNA"/>
</dbReference>
<accession>A0A543D3A7</accession>
<evidence type="ECO:0000313" key="4">
    <source>
        <dbReference type="Proteomes" id="UP000315677"/>
    </source>
</evidence>
<dbReference type="InterPro" id="IPR036390">
    <property type="entry name" value="WH_DNA-bd_sf"/>
</dbReference>
<dbReference type="Proteomes" id="UP000315677">
    <property type="component" value="Unassembled WGS sequence"/>
</dbReference>
<dbReference type="SUPFAM" id="SSF46785">
    <property type="entry name" value="Winged helix' DNA-binding domain"/>
    <property type="match status" value="1"/>
</dbReference>
<dbReference type="GO" id="GO:0003677">
    <property type="term" value="F:DNA binding"/>
    <property type="evidence" value="ECO:0007669"/>
    <property type="project" value="UniProtKB-KW"/>
</dbReference>
<feature type="domain" description="Transcription regulator PadR N-terminal" evidence="2">
    <location>
        <begin position="8"/>
        <end position="78"/>
    </location>
</feature>
<reference evidence="3 4" key="1">
    <citation type="submission" date="2019-06" db="EMBL/GenBank/DDBJ databases">
        <title>Sequencing the genomes of 1000 actinobacteria strains.</title>
        <authorList>
            <person name="Klenk H.-P."/>
        </authorList>
    </citation>
    <scope>NUCLEOTIDE SEQUENCE [LARGE SCALE GENOMIC DNA]</scope>
    <source>
        <strain evidence="3 4">DSM 45301</strain>
    </source>
</reference>
<evidence type="ECO:0000313" key="3">
    <source>
        <dbReference type="EMBL" id="TQM03822.1"/>
    </source>
</evidence>
<sequence length="200" mass="22188">MSATRLLVLGIVRGYGRAHGYRIGNDLLSWGADEWANVKWGSIYHALRSLTDGGFLLDHNDVPGRTEYELTERGEAEYLKLLRDALRRPQPRPDFLGAALAMLPSLPRAEAVALLRKRLEALEAARDKAHAQVEALVDPPHVQELFGLWEHNAAGSAEWTRGLIERLEAGAYPMAGDPGSPGRPGSWHALRFPPYPPRDE</sequence>
<evidence type="ECO:0000256" key="1">
    <source>
        <dbReference type="SAM" id="MobiDB-lite"/>
    </source>
</evidence>
<dbReference type="InterPro" id="IPR036388">
    <property type="entry name" value="WH-like_DNA-bd_sf"/>
</dbReference>
<dbReference type="PANTHER" id="PTHR33169">
    <property type="entry name" value="PADR-FAMILY TRANSCRIPTIONAL REGULATOR"/>
    <property type="match status" value="1"/>
</dbReference>
<gene>
    <name evidence="3" type="ORF">FB558_6847</name>
</gene>
<dbReference type="PANTHER" id="PTHR33169:SF14">
    <property type="entry name" value="TRANSCRIPTIONAL REGULATOR RV3488"/>
    <property type="match status" value="1"/>
</dbReference>
<proteinExistence type="predicted"/>
<organism evidence="3 4">
    <name type="scientific">Pseudonocardia kunmingensis</name>
    <dbReference type="NCBI Taxonomy" id="630975"/>
    <lineage>
        <taxon>Bacteria</taxon>
        <taxon>Bacillati</taxon>
        <taxon>Actinomycetota</taxon>
        <taxon>Actinomycetes</taxon>
        <taxon>Pseudonocardiales</taxon>
        <taxon>Pseudonocardiaceae</taxon>
        <taxon>Pseudonocardia</taxon>
    </lineage>
</organism>
<keyword evidence="4" id="KW-1185">Reference proteome</keyword>
<feature type="region of interest" description="Disordered" evidence="1">
    <location>
        <begin position="174"/>
        <end position="200"/>
    </location>
</feature>
<evidence type="ECO:0000259" key="2">
    <source>
        <dbReference type="Pfam" id="PF03551"/>
    </source>
</evidence>
<dbReference type="AlphaFoldDB" id="A0A543D3A7"/>
<dbReference type="InterPro" id="IPR005149">
    <property type="entry name" value="Tscrpt_reg_PadR_N"/>
</dbReference>
<name>A0A543D3A7_9PSEU</name>
<comment type="caution">
    <text evidence="3">The sequence shown here is derived from an EMBL/GenBank/DDBJ whole genome shotgun (WGS) entry which is preliminary data.</text>
</comment>